<dbReference type="Gene3D" id="3.30.160.60">
    <property type="entry name" value="Classic Zinc Finger"/>
    <property type="match status" value="2"/>
</dbReference>
<organism evidence="13 14">
    <name type="scientific">Rhipicephalus microplus</name>
    <name type="common">Cattle tick</name>
    <name type="synonym">Boophilus microplus</name>
    <dbReference type="NCBI Taxonomy" id="6941"/>
    <lineage>
        <taxon>Eukaryota</taxon>
        <taxon>Metazoa</taxon>
        <taxon>Ecdysozoa</taxon>
        <taxon>Arthropoda</taxon>
        <taxon>Chelicerata</taxon>
        <taxon>Arachnida</taxon>
        <taxon>Acari</taxon>
        <taxon>Parasitiformes</taxon>
        <taxon>Ixodida</taxon>
        <taxon>Ixodoidea</taxon>
        <taxon>Ixodidae</taxon>
        <taxon>Rhipicephalinae</taxon>
        <taxon>Rhipicephalus</taxon>
        <taxon>Boophilus</taxon>
    </lineage>
</organism>
<evidence type="ECO:0000256" key="6">
    <source>
        <dbReference type="ARBA" id="ARBA00023015"/>
    </source>
</evidence>
<evidence type="ECO:0000259" key="12">
    <source>
        <dbReference type="PROSITE" id="PS50157"/>
    </source>
</evidence>
<dbReference type="PROSITE" id="PS50157">
    <property type="entry name" value="ZINC_FINGER_C2H2_2"/>
    <property type="match status" value="2"/>
</dbReference>
<dbReference type="Proteomes" id="UP000821866">
    <property type="component" value="Chromosome 3"/>
</dbReference>
<sequence length="194" mass="22394">MRQPKQPPRAPIQAAVQADNHQAASTSTDVPLATARASATSLWRIGRPVSVDLFACRDPRALLRARRFYVRRLGHLRRHGRRSVMLSTEAIPVWEEVCKAVCRLPGWHGVRRPTQLRYIGQTGMVQLSSIRSRMRQCRFCSYTALYHSLLQRHERIHTGDRPFQCPNCPKRFVQKTHLETHLRQHTGERPPPLL</sequence>
<evidence type="ECO:0000313" key="13">
    <source>
        <dbReference type="EMBL" id="KAH8031219.1"/>
    </source>
</evidence>
<keyword evidence="8" id="KW-0804">Transcription</keyword>
<dbReference type="InterPro" id="IPR036236">
    <property type="entry name" value="Znf_C2H2_sf"/>
</dbReference>
<gene>
    <name evidence="13" type="ORF">HPB51_014055</name>
</gene>
<dbReference type="GO" id="GO:0008270">
    <property type="term" value="F:zinc ion binding"/>
    <property type="evidence" value="ECO:0007669"/>
    <property type="project" value="UniProtKB-KW"/>
</dbReference>
<reference evidence="13" key="2">
    <citation type="submission" date="2021-09" db="EMBL/GenBank/DDBJ databases">
        <authorList>
            <person name="Jia N."/>
            <person name="Wang J."/>
            <person name="Shi W."/>
            <person name="Du L."/>
            <person name="Sun Y."/>
            <person name="Zhan W."/>
            <person name="Jiang J."/>
            <person name="Wang Q."/>
            <person name="Zhang B."/>
            <person name="Ji P."/>
            <person name="Sakyi L.B."/>
            <person name="Cui X."/>
            <person name="Yuan T."/>
            <person name="Jiang B."/>
            <person name="Yang W."/>
            <person name="Lam T.T.-Y."/>
            <person name="Chang Q."/>
            <person name="Ding S."/>
            <person name="Wang X."/>
            <person name="Zhu J."/>
            <person name="Ruan X."/>
            <person name="Zhao L."/>
            <person name="Wei J."/>
            <person name="Que T."/>
            <person name="Du C."/>
            <person name="Cheng J."/>
            <person name="Dai P."/>
            <person name="Han X."/>
            <person name="Huang E."/>
            <person name="Gao Y."/>
            <person name="Liu J."/>
            <person name="Shao H."/>
            <person name="Ye R."/>
            <person name="Li L."/>
            <person name="Wei W."/>
            <person name="Wang X."/>
            <person name="Wang C."/>
            <person name="Huo Q."/>
            <person name="Li W."/>
            <person name="Guo W."/>
            <person name="Chen H."/>
            <person name="Chen S."/>
            <person name="Zhou L."/>
            <person name="Zhou L."/>
            <person name="Ni X."/>
            <person name="Tian J."/>
            <person name="Zhou Y."/>
            <person name="Sheng Y."/>
            <person name="Liu T."/>
            <person name="Pan Y."/>
            <person name="Xia L."/>
            <person name="Li J."/>
            <person name="Zhao F."/>
            <person name="Cao W."/>
        </authorList>
    </citation>
    <scope>NUCLEOTIDE SEQUENCE</scope>
    <source>
        <strain evidence="13">Rmic-2018</strain>
        <tissue evidence="13">Larvae</tissue>
    </source>
</reference>
<feature type="domain" description="C2H2-type" evidence="12">
    <location>
        <begin position="163"/>
        <end position="190"/>
    </location>
</feature>
<evidence type="ECO:0000256" key="11">
    <source>
        <dbReference type="SAM" id="MobiDB-lite"/>
    </source>
</evidence>
<dbReference type="AlphaFoldDB" id="A0A9J6E9L5"/>
<dbReference type="GO" id="GO:0006357">
    <property type="term" value="P:regulation of transcription by RNA polymerase II"/>
    <property type="evidence" value="ECO:0007669"/>
    <property type="project" value="TreeGrafter"/>
</dbReference>
<keyword evidence="14" id="KW-1185">Reference proteome</keyword>
<evidence type="ECO:0000313" key="14">
    <source>
        <dbReference type="Proteomes" id="UP000821866"/>
    </source>
</evidence>
<dbReference type="EMBL" id="JABSTU010000005">
    <property type="protein sequence ID" value="KAH8031219.1"/>
    <property type="molecule type" value="Genomic_DNA"/>
</dbReference>
<evidence type="ECO:0000256" key="2">
    <source>
        <dbReference type="ARBA" id="ARBA00022723"/>
    </source>
</evidence>
<keyword evidence="5" id="KW-0862">Zinc</keyword>
<dbReference type="GO" id="GO:0005634">
    <property type="term" value="C:nucleus"/>
    <property type="evidence" value="ECO:0007669"/>
    <property type="project" value="UniProtKB-SubCell"/>
</dbReference>
<name>A0A9J6E9L5_RHIMP</name>
<protein>
    <recommendedName>
        <fullName evidence="12">C2H2-type domain-containing protein</fullName>
    </recommendedName>
</protein>
<dbReference type="SUPFAM" id="SSF57667">
    <property type="entry name" value="beta-beta-alpha zinc fingers"/>
    <property type="match status" value="1"/>
</dbReference>
<dbReference type="PROSITE" id="PS00028">
    <property type="entry name" value="ZINC_FINGER_C2H2_1"/>
    <property type="match status" value="1"/>
</dbReference>
<dbReference type="InterPro" id="IPR050589">
    <property type="entry name" value="Ikaros_C2H2-ZF"/>
</dbReference>
<dbReference type="SMART" id="SM00355">
    <property type="entry name" value="ZnF_C2H2"/>
    <property type="match status" value="2"/>
</dbReference>
<keyword evidence="7" id="KW-0238">DNA-binding</keyword>
<evidence type="ECO:0000256" key="5">
    <source>
        <dbReference type="ARBA" id="ARBA00022833"/>
    </source>
</evidence>
<evidence type="ECO:0000256" key="9">
    <source>
        <dbReference type="ARBA" id="ARBA00023242"/>
    </source>
</evidence>
<dbReference type="Pfam" id="PF13465">
    <property type="entry name" value="zf-H2C2_2"/>
    <property type="match status" value="1"/>
</dbReference>
<accession>A0A9J6E9L5</accession>
<evidence type="ECO:0000256" key="7">
    <source>
        <dbReference type="ARBA" id="ARBA00023125"/>
    </source>
</evidence>
<keyword evidence="6" id="KW-0805">Transcription regulation</keyword>
<dbReference type="PANTHER" id="PTHR24404:SF106">
    <property type="entry name" value="C2H2-TYPE DOMAIN-CONTAINING PROTEIN"/>
    <property type="match status" value="1"/>
</dbReference>
<feature type="compositionally biased region" description="Polar residues" evidence="11">
    <location>
        <begin position="19"/>
        <end position="29"/>
    </location>
</feature>
<proteinExistence type="predicted"/>
<evidence type="ECO:0000256" key="4">
    <source>
        <dbReference type="ARBA" id="ARBA00022771"/>
    </source>
</evidence>
<comment type="caution">
    <text evidence="13">The sequence shown here is derived from an EMBL/GenBank/DDBJ whole genome shotgun (WGS) entry which is preliminary data.</text>
</comment>
<evidence type="ECO:0000256" key="10">
    <source>
        <dbReference type="PROSITE-ProRule" id="PRU00042"/>
    </source>
</evidence>
<keyword evidence="3" id="KW-0677">Repeat</keyword>
<evidence type="ECO:0000256" key="1">
    <source>
        <dbReference type="ARBA" id="ARBA00004123"/>
    </source>
</evidence>
<dbReference type="GO" id="GO:0000978">
    <property type="term" value="F:RNA polymerase II cis-regulatory region sequence-specific DNA binding"/>
    <property type="evidence" value="ECO:0007669"/>
    <property type="project" value="TreeGrafter"/>
</dbReference>
<feature type="compositionally biased region" description="Pro residues" evidence="11">
    <location>
        <begin position="1"/>
        <end position="10"/>
    </location>
</feature>
<feature type="region of interest" description="Disordered" evidence="11">
    <location>
        <begin position="1"/>
        <end position="29"/>
    </location>
</feature>
<keyword evidence="9" id="KW-0539">Nucleus</keyword>
<dbReference type="PANTHER" id="PTHR24404">
    <property type="entry name" value="ZINC FINGER PROTEIN"/>
    <property type="match status" value="1"/>
</dbReference>
<keyword evidence="2" id="KW-0479">Metal-binding</keyword>
<feature type="domain" description="C2H2-type" evidence="12">
    <location>
        <begin position="135"/>
        <end position="162"/>
    </location>
</feature>
<reference evidence="13" key="1">
    <citation type="journal article" date="2020" name="Cell">
        <title>Large-Scale Comparative Analyses of Tick Genomes Elucidate Their Genetic Diversity and Vector Capacities.</title>
        <authorList>
            <consortium name="Tick Genome and Microbiome Consortium (TIGMIC)"/>
            <person name="Jia N."/>
            <person name="Wang J."/>
            <person name="Shi W."/>
            <person name="Du L."/>
            <person name="Sun Y."/>
            <person name="Zhan W."/>
            <person name="Jiang J.F."/>
            <person name="Wang Q."/>
            <person name="Zhang B."/>
            <person name="Ji P."/>
            <person name="Bell-Sakyi L."/>
            <person name="Cui X.M."/>
            <person name="Yuan T.T."/>
            <person name="Jiang B.G."/>
            <person name="Yang W.F."/>
            <person name="Lam T.T."/>
            <person name="Chang Q.C."/>
            <person name="Ding S.J."/>
            <person name="Wang X.J."/>
            <person name="Zhu J.G."/>
            <person name="Ruan X.D."/>
            <person name="Zhao L."/>
            <person name="Wei J.T."/>
            <person name="Ye R.Z."/>
            <person name="Que T.C."/>
            <person name="Du C.H."/>
            <person name="Zhou Y.H."/>
            <person name="Cheng J.X."/>
            <person name="Dai P.F."/>
            <person name="Guo W.B."/>
            <person name="Han X.H."/>
            <person name="Huang E.J."/>
            <person name="Li L.F."/>
            <person name="Wei W."/>
            <person name="Gao Y.C."/>
            <person name="Liu J.Z."/>
            <person name="Shao H.Z."/>
            <person name="Wang X."/>
            <person name="Wang C.C."/>
            <person name="Yang T.C."/>
            <person name="Huo Q.B."/>
            <person name="Li W."/>
            <person name="Chen H.Y."/>
            <person name="Chen S.E."/>
            <person name="Zhou L.G."/>
            <person name="Ni X.B."/>
            <person name="Tian J.H."/>
            <person name="Sheng Y."/>
            <person name="Liu T."/>
            <person name="Pan Y.S."/>
            <person name="Xia L.Y."/>
            <person name="Li J."/>
            <person name="Zhao F."/>
            <person name="Cao W.C."/>
        </authorList>
    </citation>
    <scope>NUCLEOTIDE SEQUENCE</scope>
    <source>
        <strain evidence="13">Rmic-2018</strain>
    </source>
</reference>
<keyword evidence="4 10" id="KW-0863">Zinc-finger</keyword>
<evidence type="ECO:0000256" key="3">
    <source>
        <dbReference type="ARBA" id="ARBA00022737"/>
    </source>
</evidence>
<dbReference type="InterPro" id="IPR013087">
    <property type="entry name" value="Znf_C2H2_type"/>
</dbReference>
<comment type="subcellular location">
    <subcellularLocation>
        <location evidence="1">Nucleus</location>
    </subcellularLocation>
</comment>
<dbReference type="GO" id="GO:0003700">
    <property type="term" value="F:DNA-binding transcription factor activity"/>
    <property type="evidence" value="ECO:0007669"/>
    <property type="project" value="TreeGrafter"/>
</dbReference>
<evidence type="ECO:0000256" key="8">
    <source>
        <dbReference type="ARBA" id="ARBA00023163"/>
    </source>
</evidence>
<dbReference type="FunFam" id="3.30.160.60:FF:000450">
    <property type="entry name" value="PR domain zinc finger protein 14"/>
    <property type="match status" value="1"/>
</dbReference>